<dbReference type="eggNOG" id="ENOG502RFHI">
    <property type="taxonomic scope" value="Eukaryota"/>
</dbReference>
<evidence type="ECO:0000313" key="3">
    <source>
        <dbReference type="EMBL" id="ETI47608.1"/>
    </source>
</evidence>
<dbReference type="Gene3D" id="3.80.10.10">
    <property type="entry name" value="Ribonuclease Inhibitor"/>
    <property type="match status" value="1"/>
</dbReference>
<dbReference type="SUPFAM" id="SSF52058">
    <property type="entry name" value="L domain-like"/>
    <property type="match status" value="1"/>
</dbReference>
<name>V9FA20_PHYNI</name>
<dbReference type="PANTHER" id="PTHR45752">
    <property type="entry name" value="LEUCINE-RICH REPEAT-CONTAINING"/>
    <property type="match status" value="1"/>
</dbReference>
<dbReference type="AlphaFoldDB" id="V9FA20"/>
<dbReference type="Proteomes" id="UP000018721">
    <property type="component" value="Unassembled WGS sequence"/>
</dbReference>
<dbReference type="InterPro" id="IPR032675">
    <property type="entry name" value="LRR_dom_sf"/>
</dbReference>
<organism evidence="3 4">
    <name type="scientific">Phytophthora nicotianae P1569</name>
    <dbReference type="NCBI Taxonomy" id="1317065"/>
    <lineage>
        <taxon>Eukaryota</taxon>
        <taxon>Sar</taxon>
        <taxon>Stramenopiles</taxon>
        <taxon>Oomycota</taxon>
        <taxon>Peronosporomycetes</taxon>
        <taxon>Peronosporales</taxon>
        <taxon>Peronosporaceae</taxon>
        <taxon>Phytophthora</taxon>
    </lineage>
</organism>
<dbReference type="InterPro" id="IPR058256">
    <property type="entry name" value="WLGC"/>
</dbReference>
<protein>
    <recommendedName>
        <fullName evidence="2">WLGC domain-containing protein</fullName>
    </recommendedName>
</protein>
<comment type="caution">
    <text evidence="3">The sequence shown here is derived from an EMBL/GenBank/DDBJ whole genome shotgun (WGS) entry which is preliminary data.</text>
</comment>
<dbReference type="InterPro" id="IPR050715">
    <property type="entry name" value="LRR-SigEffector_domain"/>
</dbReference>
<keyword evidence="1" id="KW-0812">Transmembrane</keyword>
<reference evidence="3 4" key="1">
    <citation type="submission" date="2013-11" db="EMBL/GenBank/DDBJ databases">
        <title>The Genome Sequence of Phytophthora parasitica P1569.</title>
        <authorList>
            <consortium name="The Broad Institute Genomics Platform"/>
            <person name="Russ C."/>
            <person name="Tyler B."/>
            <person name="Panabieres F."/>
            <person name="Shan W."/>
            <person name="Tripathy S."/>
            <person name="Grunwald N."/>
            <person name="Machado M."/>
            <person name="Johnson C.S."/>
            <person name="Arredondo F."/>
            <person name="Hong C."/>
            <person name="Coffey M."/>
            <person name="Young S.K."/>
            <person name="Zeng Q."/>
            <person name="Gargeya S."/>
            <person name="Fitzgerald M."/>
            <person name="Abouelleil A."/>
            <person name="Alvarado L."/>
            <person name="Chapman S.B."/>
            <person name="Gainer-Dewar J."/>
            <person name="Goldberg J."/>
            <person name="Griggs A."/>
            <person name="Gujja S."/>
            <person name="Hansen M."/>
            <person name="Howarth C."/>
            <person name="Imamovic A."/>
            <person name="Ireland A."/>
            <person name="Larimer J."/>
            <person name="McCowan C."/>
            <person name="Murphy C."/>
            <person name="Pearson M."/>
            <person name="Poon T.W."/>
            <person name="Priest M."/>
            <person name="Roberts A."/>
            <person name="Saif S."/>
            <person name="Shea T."/>
            <person name="Sykes S."/>
            <person name="Wortman J."/>
            <person name="Nusbaum C."/>
            <person name="Birren B."/>
        </authorList>
    </citation>
    <scope>NUCLEOTIDE SEQUENCE [LARGE SCALE GENOMIC DNA]</scope>
    <source>
        <strain evidence="3 4">P1569</strain>
    </source>
</reference>
<feature type="transmembrane region" description="Helical" evidence="1">
    <location>
        <begin position="424"/>
        <end position="442"/>
    </location>
</feature>
<evidence type="ECO:0000313" key="4">
    <source>
        <dbReference type="Proteomes" id="UP000018721"/>
    </source>
</evidence>
<evidence type="ECO:0000259" key="2">
    <source>
        <dbReference type="Pfam" id="PF26605"/>
    </source>
</evidence>
<keyword evidence="4" id="KW-1185">Reference proteome</keyword>
<dbReference type="EMBL" id="ANIZ01001418">
    <property type="protein sequence ID" value="ETI47608.1"/>
    <property type="molecule type" value="Genomic_DNA"/>
</dbReference>
<accession>V9FA20</accession>
<feature type="transmembrane region" description="Helical" evidence="1">
    <location>
        <begin position="280"/>
        <end position="300"/>
    </location>
</feature>
<gene>
    <name evidence="3" type="ORF">F443_08201</name>
</gene>
<dbReference type="OrthoDB" id="122245at2759"/>
<dbReference type="PANTHER" id="PTHR45752:SF187">
    <property type="entry name" value="LEUCINE-RICH REPEAT AND IQ DOMAIN-CONTAINING PROTEIN 4"/>
    <property type="match status" value="1"/>
</dbReference>
<proteinExistence type="predicted"/>
<dbReference type="Pfam" id="PF26605">
    <property type="entry name" value="WLGC"/>
    <property type="match status" value="1"/>
</dbReference>
<feature type="transmembrane region" description="Helical" evidence="1">
    <location>
        <begin position="320"/>
        <end position="340"/>
    </location>
</feature>
<feature type="transmembrane region" description="Helical" evidence="1">
    <location>
        <begin position="120"/>
        <end position="140"/>
    </location>
</feature>
<evidence type="ECO:0000256" key="1">
    <source>
        <dbReference type="SAM" id="Phobius"/>
    </source>
</evidence>
<keyword evidence="1" id="KW-1133">Transmembrane helix</keyword>
<feature type="transmembrane region" description="Helical" evidence="1">
    <location>
        <begin position="170"/>
        <end position="193"/>
    </location>
</feature>
<keyword evidence="1" id="KW-0472">Membrane</keyword>
<sequence length="801" mass="89612">MPASPLMESGMPTDQISSIAGTSSAWQHCGDVEMHSPSDGSSKTHASQLFNVSVTSFPGPLLSTLHSTPLKTLKSRRNIHPELSPGALQGPSKRMPARKRELQVDPNKFSRFVVIFMKSLVGAMALLCFVWTIWLILLTIKPNETVNWVMKTETFDDGSFWLMVDPPIEMASLSVCGFLLVAIGYASVFVKVIQQPKHTRLVRHASRLESMTTNLRKDIISSASKQRENKVTTVLAHSVLLLVKDDSVAVKIVRVWIKFADLAIESLILYQILEEGSPSLLVAVFSTIVGMNALSCALMMFLPNDQTGLSEIIVDTLFDFLVAVGYPILMVIYCLSTFGLDHAKIAINLKVFPAGYFERNASVIADPVQTDIIYKTLKSLQIFTLLDFTLRVGVHVVFSYRLSRVADLIRDSSRRPARLYPKRHFLCTMALVVFAVILAIFVQKSMWTSAMACQRHLECAVKAHRWIIVDQDSMTQCPCLVLIDGDLAPKTFESWQQPEDVTLKVTQLATTGDLRTIQLTNRYFPTLPEQLRRCSRMRHLSLVYTHTDTLPAWIKEYTHLEYLYVEGTFDSSLVELPPDMLDEMPSLTFIHLGMHLRLQRLPSFNGLKNLKALTLALFVSLVELPSFDNLSNLERLVLTYVPRIEILPDLKAVQKLKAFSVNDRGGWCCNGFLGECNLQDPFCAAHPFWGIPPASCLPSSRTASSETIAVVDKFPSTVCKPVESRSPGPGFPSPDTITQCDGVLYRKCHLPGVEEAMCYNARFMAIFCMPDPLVIEMRRRQIQLGVGDLCNPDQEAWLGCL</sequence>
<feature type="domain" description="WLGC" evidence="2">
    <location>
        <begin position="736"/>
        <end position="800"/>
    </location>
</feature>